<accession>A0A2M8QAR9</accession>
<feature type="transmembrane region" description="Helical" evidence="7">
    <location>
        <begin position="12"/>
        <end position="32"/>
    </location>
</feature>
<evidence type="ECO:0000256" key="5">
    <source>
        <dbReference type="ARBA" id="ARBA00022989"/>
    </source>
</evidence>
<keyword evidence="3" id="KW-1003">Cell membrane</keyword>
<evidence type="ECO:0000256" key="3">
    <source>
        <dbReference type="ARBA" id="ARBA00022475"/>
    </source>
</evidence>
<feature type="transmembrane region" description="Helical" evidence="7">
    <location>
        <begin position="179"/>
        <end position="203"/>
    </location>
</feature>
<comment type="subcellular location">
    <subcellularLocation>
        <location evidence="1 7">Cell membrane</location>
        <topology evidence="1 7">Multi-pass membrane protein</topology>
    </subcellularLocation>
</comment>
<dbReference type="EMBL" id="PGTN01000083">
    <property type="protein sequence ID" value="PJF46901.1"/>
    <property type="molecule type" value="Genomic_DNA"/>
</dbReference>
<reference evidence="9 10" key="1">
    <citation type="submission" date="2017-11" db="EMBL/GenBank/DDBJ databases">
        <title>Evolution of Phototrophy in the Chloroflexi Phylum Driven by Horizontal Gene Transfer.</title>
        <authorList>
            <person name="Ward L.M."/>
            <person name="Hemp J."/>
            <person name="Shih P.M."/>
            <person name="Mcglynn S.E."/>
            <person name="Fischer W."/>
        </authorList>
    </citation>
    <scope>NUCLEOTIDE SEQUENCE [LARGE SCALE GENOMIC DNA]</scope>
    <source>
        <strain evidence="9">JP3_7</strain>
    </source>
</reference>
<evidence type="ECO:0000313" key="10">
    <source>
        <dbReference type="Proteomes" id="UP000230790"/>
    </source>
</evidence>
<proteinExistence type="inferred from homology"/>
<feature type="transmembrane region" description="Helical" evidence="7">
    <location>
        <begin position="124"/>
        <end position="143"/>
    </location>
</feature>
<evidence type="ECO:0000313" key="9">
    <source>
        <dbReference type="EMBL" id="PJF46901.1"/>
    </source>
</evidence>
<dbReference type="PROSITE" id="PS50928">
    <property type="entry name" value="ABC_TM1"/>
    <property type="match status" value="1"/>
</dbReference>
<feature type="transmembrane region" description="Helical" evidence="7">
    <location>
        <begin position="68"/>
        <end position="86"/>
    </location>
</feature>
<dbReference type="GO" id="GO:0005886">
    <property type="term" value="C:plasma membrane"/>
    <property type="evidence" value="ECO:0007669"/>
    <property type="project" value="UniProtKB-SubCell"/>
</dbReference>
<evidence type="ECO:0000259" key="8">
    <source>
        <dbReference type="PROSITE" id="PS50928"/>
    </source>
</evidence>
<name>A0A2M8QAR9_9CHLR</name>
<evidence type="ECO:0000256" key="4">
    <source>
        <dbReference type="ARBA" id="ARBA00022692"/>
    </source>
</evidence>
<keyword evidence="2 7" id="KW-0813">Transport</keyword>
<dbReference type="Proteomes" id="UP000230790">
    <property type="component" value="Unassembled WGS sequence"/>
</dbReference>
<dbReference type="SUPFAM" id="SSF161098">
    <property type="entry name" value="MetI-like"/>
    <property type="match status" value="1"/>
</dbReference>
<dbReference type="PANTHER" id="PTHR30151">
    <property type="entry name" value="ALKANE SULFONATE ABC TRANSPORTER-RELATED, MEMBRANE SUBUNIT"/>
    <property type="match status" value="1"/>
</dbReference>
<dbReference type="PANTHER" id="PTHR30151:SF41">
    <property type="entry name" value="ABC TRANSPORTER PERMEASE PROTEIN"/>
    <property type="match status" value="1"/>
</dbReference>
<evidence type="ECO:0000256" key="7">
    <source>
        <dbReference type="RuleBase" id="RU363032"/>
    </source>
</evidence>
<dbReference type="GO" id="GO:0055085">
    <property type="term" value="P:transmembrane transport"/>
    <property type="evidence" value="ECO:0007669"/>
    <property type="project" value="InterPro"/>
</dbReference>
<comment type="caution">
    <text evidence="9">The sequence shown here is derived from an EMBL/GenBank/DDBJ whole genome shotgun (WGS) entry which is preliminary data.</text>
</comment>
<feature type="transmembrane region" description="Helical" evidence="7">
    <location>
        <begin position="223"/>
        <end position="245"/>
    </location>
</feature>
<feature type="transmembrane region" description="Helical" evidence="7">
    <location>
        <begin position="98"/>
        <end position="118"/>
    </location>
</feature>
<evidence type="ECO:0000256" key="6">
    <source>
        <dbReference type="ARBA" id="ARBA00023136"/>
    </source>
</evidence>
<keyword evidence="4 7" id="KW-0812">Transmembrane</keyword>
<dbReference type="InterPro" id="IPR035906">
    <property type="entry name" value="MetI-like_sf"/>
</dbReference>
<keyword evidence="6 7" id="KW-0472">Membrane</keyword>
<comment type="similarity">
    <text evidence="7">Belongs to the binding-protein-dependent transport system permease family.</text>
</comment>
<sequence length="259" mass="28601">MITGALRFQRYAPPLIVFFAVIVLWEVLVDLLNIQRFLLPAPSVILEAFFRTFSTIMSSAAYTIRSAVIGFLIGAGTGILVALATARWTTIREGLMPFAIALNSVPIIAFAPIMNNWFGSTNPMSKIMIVAIITFFPMMINMVRGLTLVEPAKLELMHSYATAPFEVLTKVRIPNSLPYLFNALKVCSTLALIGAIVGEYFGGPRESLGVYILQEAQLFRFDNAWAAIIISALLGIAFYLIILAAERVAIPWHVSVEKR</sequence>
<dbReference type="InterPro" id="IPR000515">
    <property type="entry name" value="MetI-like"/>
</dbReference>
<evidence type="ECO:0000256" key="1">
    <source>
        <dbReference type="ARBA" id="ARBA00004651"/>
    </source>
</evidence>
<dbReference type="AlphaFoldDB" id="A0A2M8QAR9"/>
<organism evidence="9 10">
    <name type="scientific">Candidatus Thermofonsia Clade 3 bacterium</name>
    <dbReference type="NCBI Taxonomy" id="2364212"/>
    <lineage>
        <taxon>Bacteria</taxon>
        <taxon>Bacillati</taxon>
        <taxon>Chloroflexota</taxon>
        <taxon>Candidatus Thermofontia</taxon>
        <taxon>Candidatus Thermofonsia Clade 3</taxon>
    </lineage>
</organism>
<gene>
    <name evidence="9" type="ORF">CUN48_11465</name>
</gene>
<protein>
    <submittedName>
        <fullName evidence="9">Nitrate ABC transporter permease</fullName>
    </submittedName>
</protein>
<keyword evidence="5 7" id="KW-1133">Transmembrane helix</keyword>
<evidence type="ECO:0000256" key="2">
    <source>
        <dbReference type="ARBA" id="ARBA00022448"/>
    </source>
</evidence>
<dbReference type="Gene3D" id="1.10.3720.10">
    <property type="entry name" value="MetI-like"/>
    <property type="match status" value="1"/>
</dbReference>
<feature type="domain" description="ABC transmembrane type-1" evidence="8">
    <location>
        <begin position="56"/>
        <end position="242"/>
    </location>
</feature>
<dbReference type="Pfam" id="PF00528">
    <property type="entry name" value="BPD_transp_1"/>
    <property type="match status" value="1"/>
</dbReference>